<dbReference type="EMBL" id="JAOQNS010000006">
    <property type="protein sequence ID" value="MCW2308030.1"/>
    <property type="molecule type" value="Genomic_DNA"/>
</dbReference>
<evidence type="ECO:0000259" key="8">
    <source>
        <dbReference type="Pfam" id="PF22240"/>
    </source>
</evidence>
<evidence type="ECO:0000256" key="5">
    <source>
        <dbReference type="ARBA" id="ARBA00047942"/>
    </source>
</evidence>
<dbReference type="InterPro" id="IPR029063">
    <property type="entry name" value="SAM-dependent_MTases_sf"/>
</dbReference>
<evidence type="ECO:0000259" key="7">
    <source>
        <dbReference type="Pfam" id="PF18135"/>
    </source>
</evidence>
<evidence type="ECO:0000313" key="9">
    <source>
        <dbReference type="EMBL" id="MCW2308030.1"/>
    </source>
</evidence>
<dbReference type="PANTHER" id="PTHR33841:SF1">
    <property type="entry name" value="DNA METHYLTRANSFERASE A"/>
    <property type="match status" value="1"/>
</dbReference>
<dbReference type="InterPro" id="IPR053980">
    <property type="entry name" value="ISP_coupler"/>
</dbReference>
<dbReference type="PROSITE" id="PS00092">
    <property type="entry name" value="N6_MTASE"/>
    <property type="match status" value="1"/>
</dbReference>
<protein>
    <recommendedName>
        <fullName evidence="1">site-specific DNA-methyltransferase (adenine-specific)</fullName>
        <ecNumber evidence="1">2.1.1.72</ecNumber>
    </recommendedName>
</protein>
<keyword evidence="9" id="KW-0547">Nucleotide-binding</keyword>
<dbReference type="Pfam" id="PF22240">
    <property type="entry name" value="ISP_coupler"/>
    <property type="match status" value="1"/>
</dbReference>
<evidence type="ECO:0000259" key="6">
    <source>
        <dbReference type="Pfam" id="PF07669"/>
    </source>
</evidence>
<dbReference type="Pfam" id="PF18135">
    <property type="entry name" value="Type_ISP_C"/>
    <property type="match status" value="1"/>
</dbReference>
<dbReference type="Pfam" id="PF07669">
    <property type="entry name" value="Eco57I"/>
    <property type="match status" value="1"/>
</dbReference>
<organism evidence="9 10">
    <name type="scientific">Rhodobium gokarnense</name>
    <dbReference type="NCBI Taxonomy" id="364296"/>
    <lineage>
        <taxon>Bacteria</taxon>
        <taxon>Pseudomonadati</taxon>
        <taxon>Pseudomonadota</taxon>
        <taxon>Alphaproteobacteria</taxon>
        <taxon>Hyphomicrobiales</taxon>
        <taxon>Rhodobiaceae</taxon>
        <taxon>Rhodobium</taxon>
    </lineage>
</organism>
<dbReference type="InterPro" id="IPR041635">
    <property type="entry name" value="Type_ISP_LLaBIII_C"/>
</dbReference>
<dbReference type="InterPro" id="IPR050953">
    <property type="entry name" value="N4_N6_ade-DNA_methylase"/>
</dbReference>
<proteinExistence type="predicted"/>
<dbReference type="InterPro" id="IPR002052">
    <property type="entry name" value="DNA_methylase_N6_adenine_CS"/>
</dbReference>
<dbReference type="InterPro" id="IPR011639">
    <property type="entry name" value="MethylTrfase_TaqI-like_dom"/>
</dbReference>
<dbReference type="RefSeq" id="WP_264601659.1">
    <property type="nucleotide sequence ID" value="NZ_JAOQNS010000006.1"/>
</dbReference>
<comment type="caution">
    <text evidence="9">The sequence shown here is derived from an EMBL/GenBank/DDBJ whole genome shotgun (WGS) entry which is preliminary data.</text>
</comment>
<dbReference type="PRINTS" id="PR00507">
    <property type="entry name" value="N12N6MTFRASE"/>
</dbReference>
<dbReference type="SUPFAM" id="SSF53335">
    <property type="entry name" value="S-adenosyl-L-methionine-dependent methyltransferases"/>
    <property type="match status" value="1"/>
</dbReference>
<dbReference type="Proteomes" id="UP001209755">
    <property type="component" value="Unassembled WGS sequence"/>
</dbReference>
<dbReference type="PANTHER" id="PTHR33841">
    <property type="entry name" value="DNA METHYLTRANSFERASE YEEA-RELATED"/>
    <property type="match status" value="1"/>
</dbReference>
<dbReference type="GO" id="GO:0004386">
    <property type="term" value="F:helicase activity"/>
    <property type="evidence" value="ECO:0007669"/>
    <property type="project" value="UniProtKB-KW"/>
</dbReference>
<evidence type="ECO:0000313" key="10">
    <source>
        <dbReference type="Proteomes" id="UP001209755"/>
    </source>
</evidence>
<feature type="domain" description="Type ISP restriction-modification enzyme LLaBIII C-terminal specificity" evidence="7">
    <location>
        <begin position="658"/>
        <end position="1006"/>
    </location>
</feature>
<accession>A0ABT3HCB1</accession>
<evidence type="ECO:0000256" key="4">
    <source>
        <dbReference type="ARBA" id="ARBA00022691"/>
    </source>
</evidence>
<comment type="catalytic activity">
    <reaction evidence="5">
        <text>a 2'-deoxyadenosine in DNA + S-adenosyl-L-methionine = an N(6)-methyl-2'-deoxyadenosine in DNA + S-adenosyl-L-homocysteine + H(+)</text>
        <dbReference type="Rhea" id="RHEA:15197"/>
        <dbReference type="Rhea" id="RHEA-COMP:12418"/>
        <dbReference type="Rhea" id="RHEA-COMP:12419"/>
        <dbReference type="ChEBI" id="CHEBI:15378"/>
        <dbReference type="ChEBI" id="CHEBI:57856"/>
        <dbReference type="ChEBI" id="CHEBI:59789"/>
        <dbReference type="ChEBI" id="CHEBI:90615"/>
        <dbReference type="ChEBI" id="CHEBI:90616"/>
        <dbReference type="EC" id="2.1.1.72"/>
    </reaction>
</comment>
<name>A0ABT3HCB1_9HYPH</name>
<keyword evidence="9" id="KW-0347">Helicase</keyword>
<reference evidence="10" key="1">
    <citation type="submission" date="2023-07" db="EMBL/GenBank/DDBJ databases">
        <title>Genome sequencing of Purple Non-Sulfur Bacteria from various extreme environments.</title>
        <authorList>
            <person name="Mayer M."/>
        </authorList>
    </citation>
    <scope>NUCLEOTIDE SEQUENCE [LARGE SCALE GENOMIC DNA]</scope>
    <source>
        <strain evidence="10">DSM 17935</strain>
    </source>
</reference>
<feature type="domain" description="Type II methyltransferase M.TaqI-like" evidence="6">
    <location>
        <begin position="437"/>
        <end position="548"/>
    </location>
</feature>
<feature type="domain" description="Type ISP restriction-modification enzyme coupler" evidence="8">
    <location>
        <begin position="155"/>
        <end position="275"/>
    </location>
</feature>
<sequence length="1029" mass="119600">MAQYLIQEYFNAIDRLKQFSGTATEQVIREAFKDLLKNWAKGEGLIFIPELEYETARKTKVYPDGTVLHDLRVPLGFWEAKDTADDIDTEIAKKFSRGYPQDNIVFENSKTAVLWQNRQEVLRCDMRDGGALAQLVLRFFDYERPEIAEFRKAVEQFKADLPFVLEALREKIDAAYARNKGFKAEAERFLTHVKDTVNPTLGEADVREMLIQHILTEEIFNHVFNEGDFHRENNIAKALYALEAKFFTGAVKRETLKGLERYYAAIRANAAQISGHSEKQAFLKVIYESFYKVYNPKAADRLGVVYTPNEIVRFMIEGADWLCREHFGRGLIDKHVEILDPATGTGTFICELLEHFRGQRKRLAEKYKNELHANEVAILPYYVANLNIEATYAAITGQYAEFPSLCFVDTLDNVDALGIRTGHQHDLFGAMSEENIERIQRQNRRKISVIIGNPPYNANQQNENENNKNRTYRQIDEAIKATYIRASTAQKTKLYDMYARFFRWASDRLHDDGVIAFITNRSFIDSRTFDGFRKVVAEEFAEIWVVDLGGDVRANPKLSGTTHNVFGIQTGVAISFLVKKRGKSGAVIHYARRPEMERAEDKLAFLAGTRLSSLSTETIVPSKRNYWINQVENDWEELVPIADKKAKLGKTPRQERALFKLFSLGVVTSRDSWVYDFDQQALLRKVNFFVDKYESERKKWSKSDGRGSISSWVSREIKWTSELEDYLRRQVVLKISSERIRTAEYRPFVKMYTYYDRIITHRIYQQDSIFPIESNKENFLIVFTDPAAQKPWLAHSVNRLPDLHFVGPAAGTVCTPRYRYTSSGERVDNITDWGLRQFEKHYGKTKKKPITKDAIFHYCYGVLHDPVYREKYAINLKREFPRIPFYPDFWQWADWGERLMDLHIGYETVEPWPLQRTDVPDERAREADQAPTPKLKADRDNGIIVLDSETQLSSVPPECWAYKLGNRSGLEWILDQYKEKKPRDPTIREKFNTYRFADYKETVIDLLMRVTRVSVETMAIVAEMTSARR</sequence>
<keyword evidence="9" id="KW-0067">ATP-binding</keyword>
<dbReference type="EC" id="2.1.1.72" evidence="1"/>
<keyword evidence="2" id="KW-0489">Methyltransferase</keyword>
<gene>
    <name evidence="9" type="ORF">M2319_002369</name>
</gene>
<evidence type="ECO:0000256" key="2">
    <source>
        <dbReference type="ARBA" id="ARBA00022603"/>
    </source>
</evidence>
<keyword evidence="3" id="KW-0808">Transferase</keyword>
<dbReference type="Gene3D" id="3.40.50.150">
    <property type="entry name" value="Vaccinia Virus protein VP39"/>
    <property type="match status" value="1"/>
</dbReference>
<keyword evidence="9" id="KW-0378">Hydrolase</keyword>
<keyword evidence="10" id="KW-1185">Reference proteome</keyword>
<keyword evidence="4" id="KW-0949">S-adenosyl-L-methionine</keyword>
<evidence type="ECO:0000256" key="3">
    <source>
        <dbReference type="ARBA" id="ARBA00022679"/>
    </source>
</evidence>
<evidence type="ECO:0000256" key="1">
    <source>
        <dbReference type="ARBA" id="ARBA00011900"/>
    </source>
</evidence>